<keyword evidence="5" id="KW-1185">Reference proteome</keyword>
<evidence type="ECO:0000313" key="4">
    <source>
        <dbReference type="EMBL" id="SNZ20902.1"/>
    </source>
</evidence>
<dbReference type="RefSeq" id="WP_097155278.1">
    <property type="nucleotide sequence ID" value="NZ_OBEL01000006.1"/>
</dbReference>
<dbReference type="Proteomes" id="UP000219439">
    <property type="component" value="Unassembled WGS sequence"/>
</dbReference>
<dbReference type="PANTHER" id="PTHR22789:SF0">
    <property type="entry name" value="3-OXO-TETRONATE 4-PHOSPHATE DECARBOXYLASE-RELATED"/>
    <property type="match status" value="1"/>
</dbReference>
<accession>A0A285PGQ0</accession>
<evidence type="ECO:0000313" key="5">
    <source>
        <dbReference type="Proteomes" id="UP000219439"/>
    </source>
</evidence>
<sequence length="234" mass="26063">MSKNECWKLGEEVIKTCLAMNDSGLNHGKSGNVSVRYQDGFLITPSGVAYDQLAPDDLVFMDLEGRYRGDYLPSSEWRFHLAIYQARLDAQAVVHVHSSYAAALACLRQSIPAFHYMVAVAGGKNIRCAEYALFGTDVLSETMMIALEDRKACLLANHGQVAYGDSLANAYWLAGEVEGLARDYCRAKAVGEPHILSDEQMDDVLTKFRFYGKQIEDVPLEEHVFMDLPLKLIS</sequence>
<evidence type="ECO:0000256" key="1">
    <source>
        <dbReference type="ARBA" id="ARBA00022723"/>
    </source>
</evidence>
<proteinExistence type="predicted"/>
<organism evidence="4 5">
    <name type="scientific">Cohaesibacter gelatinilyticus</name>
    <dbReference type="NCBI Taxonomy" id="372072"/>
    <lineage>
        <taxon>Bacteria</taxon>
        <taxon>Pseudomonadati</taxon>
        <taxon>Pseudomonadota</taxon>
        <taxon>Alphaproteobacteria</taxon>
        <taxon>Hyphomicrobiales</taxon>
        <taxon>Cohaesibacteraceae</taxon>
    </lineage>
</organism>
<dbReference type="GO" id="GO:0046872">
    <property type="term" value="F:metal ion binding"/>
    <property type="evidence" value="ECO:0007669"/>
    <property type="project" value="UniProtKB-KW"/>
</dbReference>
<dbReference type="SMART" id="SM01007">
    <property type="entry name" value="Aldolase_II"/>
    <property type="match status" value="1"/>
</dbReference>
<dbReference type="InterPro" id="IPR050197">
    <property type="entry name" value="Aldolase_class_II_sugar_metab"/>
</dbReference>
<dbReference type="Pfam" id="PF00596">
    <property type="entry name" value="Aldolase_II"/>
    <property type="match status" value="1"/>
</dbReference>
<dbReference type="InterPro" id="IPR001303">
    <property type="entry name" value="Aldolase_II/adducin_N"/>
</dbReference>
<dbReference type="InterPro" id="IPR036409">
    <property type="entry name" value="Aldolase_II/adducin_N_sf"/>
</dbReference>
<dbReference type="Gene3D" id="3.40.225.10">
    <property type="entry name" value="Class II aldolase/adducin N-terminal domain"/>
    <property type="match status" value="1"/>
</dbReference>
<dbReference type="EMBL" id="OBEL01000006">
    <property type="protein sequence ID" value="SNZ20902.1"/>
    <property type="molecule type" value="Genomic_DNA"/>
</dbReference>
<dbReference type="GO" id="GO:0016832">
    <property type="term" value="F:aldehyde-lyase activity"/>
    <property type="evidence" value="ECO:0007669"/>
    <property type="project" value="TreeGrafter"/>
</dbReference>
<reference evidence="4 5" key="1">
    <citation type="submission" date="2017-09" db="EMBL/GenBank/DDBJ databases">
        <authorList>
            <person name="Ehlers B."/>
            <person name="Leendertz F.H."/>
        </authorList>
    </citation>
    <scope>NUCLEOTIDE SEQUENCE [LARGE SCALE GENOMIC DNA]</scope>
    <source>
        <strain evidence="4 5">DSM 18289</strain>
    </source>
</reference>
<evidence type="ECO:0000256" key="2">
    <source>
        <dbReference type="ARBA" id="ARBA00023239"/>
    </source>
</evidence>
<evidence type="ECO:0000259" key="3">
    <source>
        <dbReference type="SMART" id="SM01007"/>
    </source>
</evidence>
<keyword evidence="1" id="KW-0479">Metal-binding</keyword>
<dbReference type="GO" id="GO:0005829">
    <property type="term" value="C:cytosol"/>
    <property type="evidence" value="ECO:0007669"/>
    <property type="project" value="TreeGrafter"/>
</dbReference>
<protein>
    <submittedName>
        <fullName evidence="4">L-fuculose-phosphate aldolase</fullName>
    </submittedName>
</protein>
<dbReference type="SUPFAM" id="SSF53639">
    <property type="entry name" value="AraD/HMP-PK domain-like"/>
    <property type="match status" value="1"/>
</dbReference>
<dbReference type="OrthoDB" id="5291399at2"/>
<dbReference type="AlphaFoldDB" id="A0A285PGQ0"/>
<dbReference type="GO" id="GO:0019323">
    <property type="term" value="P:pentose catabolic process"/>
    <property type="evidence" value="ECO:0007669"/>
    <property type="project" value="TreeGrafter"/>
</dbReference>
<name>A0A285PGQ0_9HYPH</name>
<keyword evidence="2" id="KW-0456">Lyase</keyword>
<gene>
    <name evidence="4" type="ORF">SAMN06265368_4013</name>
</gene>
<dbReference type="PANTHER" id="PTHR22789">
    <property type="entry name" value="FUCULOSE PHOSPHATE ALDOLASE"/>
    <property type="match status" value="1"/>
</dbReference>
<feature type="domain" description="Class II aldolase/adducin N-terminal" evidence="3">
    <location>
        <begin position="11"/>
        <end position="185"/>
    </location>
</feature>